<name>A0A3B0WGH1_9ZZZZ</name>
<keyword evidence="1" id="KW-1133">Transmembrane helix</keyword>
<dbReference type="Pfam" id="PF11743">
    <property type="entry name" value="DUF3301"/>
    <property type="match status" value="1"/>
</dbReference>
<dbReference type="EMBL" id="UOFF01000073">
    <property type="protein sequence ID" value="VAW54935.1"/>
    <property type="molecule type" value="Genomic_DNA"/>
</dbReference>
<organism evidence="2">
    <name type="scientific">hydrothermal vent metagenome</name>
    <dbReference type="NCBI Taxonomy" id="652676"/>
    <lineage>
        <taxon>unclassified sequences</taxon>
        <taxon>metagenomes</taxon>
        <taxon>ecological metagenomes</taxon>
    </lineage>
</organism>
<feature type="transmembrane region" description="Helical" evidence="1">
    <location>
        <begin position="6"/>
        <end position="22"/>
    </location>
</feature>
<keyword evidence="1" id="KW-0812">Transmembrane</keyword>
<protein>
    <recommendedName>
        <fullName evidence="3">DUF3301 domain-containing protein</fullName>
    </recommendedName>
</protein>
<dbReference type="AlphaFoldDB" id="A0A3B0WGH1"/>
<accession>A0A3B0WGH1</accession>
<feature type="non-terminal residue" evidence="2">
    <location>
        <position position="74"/>
    </location>
</feature>
<gene>
    <name evidence="2" type="ORF">MNBD_GAMMA07-1193</name>
</gene>
<evidence type="ECO:0000313" key="2">
    <source>
        <dbReference type="EMBL" id="VAW54935.1"/>
    </source>
</evidence>
<dbReference type="InterPro" id="IPR021732">
    <property type="entry name" value="DUF3301"/>
</dbReference>
<evidence type="ECO:0008006" key="3">
    <source>
        <dbReference type="Google" id="ProtNLM"/>
    </source>
</evidence>
<reference evidence="2" key="1">
    <citation type="submission" date="2018-06" db="EMBL/GenBank/DDBJ databases">
        <authorList>
            <person name="Zhirakovskaya E."/>
        </authorList>
    </citation>
    <scope>NUCLEOTIDE SEQUENCE</scope>
</reference>
<keyword evidence="1" id="KW-0472">Membrane</keyword>
<evidence type="ECO:0000256" key="1">
    <source>
        <dbReference type="SAM" id="Phobius"/>
    </source>
</evidence>
<proteinExistence type="predicted"/>
<sequence>MALTELIIIMGLVLLIWFWLDSMKINESARAIGARICKKNNVQFLDDTVHLTAMKFGKNSVGRIVLFRKYKYEF</sequence>